<organism evidence="1 2">
    <name type="scientific">Emergomyces pasteurianus Ep9510</name>
    <dbReference type="NCBI Taxonomy" id="1447872"/>
    <lineage>
        <taxon>Eukaryota</taxon>
        <taxon>Fungi</taxon>
        <taxon>Dikarya</taxon>
        <taxon>Ascomycota</taxon>
        <taxon>Pezizomycotina</taxon>
        <taxon>Eurotiomycetes</taxon>
        <taxon>Eurotiomycetidae</taxon>
        <taxon>Onygenales</taxon>
        <taxon>Ajellomycetaceae</taxon>
        <taxon>Emergomyces</taxon>
    </lineage>
</organism>
<comment type="caution">
    <text evidence="1">The sequence shown here is derived from an EMBL/GenBank/DDBJ whole genome shotgun (WGS) entry which is preliminary data.</text>
</comment>
<dbReference type="VEuPathDB" id="FungiDB:AJ78_03541"/>
<dbReference type="OrthoDB" id="4185247at2759"/>
<keyword evidence="2" id="KW-1185">Reference proteome</keyword>
<dbReference type="Proteomes" id="UP000182235">
    <property type="component" value="Unassembled WGS sequence"/>
</dbReference>
<dbReference type="AlphaFoldDB" id="A0A1J9PK84"/>
<accession>A0A1J9PK84</accession>
<dbReference type="EMBL" id="LGRN01000115">
    <property type="protein sequence ID" value="OJD16290.1"/>
    <property type="molecule type" value="Genomic_DNA"/>
</dbReference>
<gene>
    <name evidence="1" type="ORF">AJ78_03541</name>
</gene>
<evidence type="ECO:0000313" key="1">
    <source>
        <dbReference type="EMBL" id="OJD16290.1"/>
    </source>
</evidence>
<evidence type="ECO:0000313" key="2">
    <source>
        <dbReference type="Proteomes" id="UP000182235"/>
    </source>
</evidence>
<proteinExistence type="predicted"/>
<protein>
    <submittedName>
        <fullName evidence="1">Uncharacterized protein</fullName>
    </submittedName>
</protein>
<reference evidence="1 2" key="1">
    <citation type="submission" date="2015-07" db="EMBL/GenBank/DDBJ databases">
        <title>Emmonsia species relationships and genome sequence.</title>
        <authorList>
            <consortium name="The Broad Institute Genomics Platform"/>
            <person name="Cuomo C.A."/>
            <person name="Munoz J.F."/>
            <person name="Imamovic A."/>
            <person name="Priest M.E."/>
            <person name="Young S."/>
            <person name="Clay O.K."/>
            <person name="McEwen J.G."/>
        </authorList>
    </citation>
    <scope>NUCLEOTIDE SEQUENCE [LARGE SCALE GENOMIC DNA]</scope>
    <source>
        <strain evidence="1 2">UAMH 9510</strain>
    </source>
</reference>
<sequence>MHPLLSRVSRNLRLGNKIVDKLAPSVTKIHHNGTCSAFGADQQRHVMTNQDSSNPYYYEKPLTVSQLREIRIGRFPANIHEEGIRYRSSWETYQSLLPPMGKKPSLPELRISYDARFSTTAIDRAPTNVHGLCIAHFSHRLFGGLPRNVQSSLEFETNSTVLIHHGDKCSERKPDIAITHKTPDKKRNLVGVTEVGFSQSYADLKRWCDLWFDGVPTINMVILFNLIEKPRFPRKEAHEYIQKQGQQNFPDIKAIKEDDFILQDPTDATSALTAYGFTWCGPVQATLEIWTRCPETKSPLLTSKPVHFYGPNVDEQPIKIQPRDFLPPSENGIYDDVELDVNGLRDAMEAGRKKTARDRCIKRLKAVRGIKERQRWYSA</sequence>
<name>A0A1J9PK84_9EURO</name>